<keyword evidence="3" id="KW-1185">Reference proteome</keyword>
<proteinExistence type="predicted"/>
<evidence type="ECO:0000313" key="2">
    <source>
        <dbReference type="EMBL" id="PZW23545.1"/>
    </source>
</evidence>
<dbReference type="EMBL" id="QKUF01000025">
    <property type="protein sequence ID" value="PZW23545.1"/>
    <property type="molecule type" value="Genomic_DNA"/>
</dbReference>
<organism evidence="2 3">
    <name type="scientific">Thermosporothrix hazakensis</name>
    <dbReference type="NCBI Taxonomy" id="644383"/>
    <lineage>
        <taxon>Bacteria</taxon>
        <taxon>Bacillati</taxon>
        <taxon>Chloroflexota</taxon>
        <taxon>Ktedonobacteria</taxon>
        <taxon>Ktedonobacterales</taxon>
        <taxon>Thermosporotrichaceae</taxon>
        <taxon>Thermosporothrix</taxon>
    </lineage>
</organism>
<feature type="domain" description="Xaa-Pro dipeptidyl-peptidase-like" evidence="1">
    <location>
        <begin position="16"/>
        <end position="278"/>
    </location>
</feature>
<evidence type="ECO:0000313" key="3">
    <source>
        <dbReference type="Proteomes" id="UP000248806"/>
    </source>
</evidence>
<dbReference type="PANTHER" id="PTHR43265:SF1">
    <property type="entry name" value="ESTERASE ESTD"/>
    <property type="match status" value="1"/>
</dbReference>
<dbReference type="Proteomes" id="UP000248806">
    <property type="component" value="Unassembled WGS sequence"/>
</dbReference>
<reference evidence="2 3" key="1">
    <citation type="submission" date="2018-06" db="EMBL/GenBank/DDBJ databases">
        <title>Genomic Encyclopedia of Archaeal and Bacterial Type Strains, Phase II (KMG-II): from individual species to whole genera.</title>
        <authorList>
            <person name="Goeker M."/>
        </authorList>
    </citation>
    <scope>NUCLEOTIDE SEQUENCE [LARGE SCALE GENOMIC DNA]</scope>
    <source>
        <strain evidence="2 3">ATCC BAA-1881</strain>
    </source>
</reference>
<dbReference type="InterPro" id="IPR000383">
    <property type="entry name" value="Xaa-Pro-like_dom"/>
</dbReference>
<gene>
    <name evidence="2" type="ORF">EI42_04928</name>
</gene>
<dbReference type="AlphaFoldDB" id="A0A326U1H2"/>
<name>A0A326U1H2_THEHA</name>
<protein>
    <recommendedName>
        <fullName evidence="1">Xaa-Pro dipeptidyl-peptidase-like domain-containing protein</fullName>
    </recommendedName>
</protein>
<comment type="caution">
    <text evidence="2">The sequence shown here is derived from an EMBL/GenBank/DDBJ whole genome shotgun (WGS) entry which is preliminary data.</text>
</comment>
<dbReference type="SUPFAM" id="SSF53474">
    <property type="entry name" value="alpha/beta-Hydrolases"/>
    <property type="match status" value="1"/>
</dbReference>
<dbReference type="InterPro" id="IPR053145">
    <property type="entry name" value="AB_hydrolase_Est10"/>
</dbReference>
<dbReference type="Pfam" id="PF02129">
    <property type="entry name" value="Peptidase_S15"/>
    <property type="match status" value="1"/>
</dbReference>
<accession>A0A326U1H2</accession>
<sequence length="329" mass="36763">MLSYRQEEIAFQNGDTVLAGTLCLPEGSGPFPAVLLLPGAGSMARDGLGMFPHYWEAFTRRGIATLSWDKPGIGASSGDWTTQSQQERAEEGVAALNWLRRRSDIAADKVGLWGISQAGQILPLIYTLASEAVAFMIAASVPPDIGDEQELFRVTNHLLTEGYELTDVDRALAFSKIRLFLQRAQAPYSLVESLQRLMLQEPWLRDAGIWDQKRYEQHMHGEAHSDILSLLKEVRCPFLAVFGERDTIINGQECARLYTSALKHNPDVTVTTIPQADHALFLSQTGGFREMDRSFLLPPEQQSLAPGYLDLITQWVQQRFILQHEKGAH</sequence>
<evidence type="ECO:0000259" key="1">
    <source>
        <dbReference type="Pfam" id="PF02129"/>
    </source>
</evidence>
<dbReference type="InterPro" id="IPR029058">
    <property type="entry name" value="AB_hydrolase_fold"/>
</dbReference>
<dbReference type="PANTHER" id="PTHR43265">
    <property type="entry name" value="ESTERASE ESTD"/>
    <property type="match status" value="1"/>
</dbReference>
<dbReference type="GO" id="GO:0052689">
    <property type="term" value="F:carboxylic ester hydrolase activity"/>
    <property type="evidence" value="ECO:0007669"/>
    <property type="project" value="TreeGrafter"/>
</dbReference>
<dbReference type="Gene3D" id="3.40.50.1820">
    <property type="entry name" value="alpha/beta hydrolase"/>
    <property type="match status" value="1"/>
</dbReference>